<evidence type="ECO:0000313" key="4">
    <source>
        <dbReference type="Proteomes" id="UP000319040"/>
    </source>
</evidence>
<proteinExistence type="predicted"/>
<keyword evidence="4" id="KW-1185">Reference proteome</keyword>
<organism evidence="3 4">
    <name type="scientific">Saccharicrinis carchari</name>
    <dbReference type="NCBI Taxonomy" id="1168039"/>
    <lineage>
        <taxon>Bacteria</taxon>
        <taxon>Pseudomonadati</taxon>
        <taxon>Bacteroidota</taxon>
        <taxon>Bacteroidia</taxon>
        <taxon>Marinilabiliales</taxon>
        <taxon>Marinilabiliaceae</taxon>
        <taxon>Saccharicrinis</taxon>
    </lineage>
</organism>
<dbReference type="CDD" id="cd03394">
    <property type="entry name" value="PAP2_like_5"/>
    <property type="match status" value="1"/>
</dbReference>
<dbReference type="OrthoDB" id="9773582at2"/>
<feature type="transmembrane region" description="Helical" evidence="1">
    <location>
        <begin position="7"/>
        <end position="28"/>
    </location>
</feature>
<dbReference type="Proteomes" id="UP000319040">
    <property type="component" value="Unassembled WGS sequence"/>
</dbReference>
<dbReference type="Pfam" id="PF01569">
    <property type="entry name" value="PAP2"/>
    <property type="match status" value="1"/>
</dbReference>
<dbReference type="Gene3D" id="1.20.144.10">
    <property type="entry name" value="Phosphatidic acid phosphatase type 2/haloperoxidase"/>
    <property type="match status" value="1"/>
</dbReference>
<protein>
    <submittedName>
        <fullName evidence="3">PAP2 superfamily protein</fullName>
    </submittedName>
</protein>
<dbReference type="SUPFAM" id="SSF48317">
    <property type="entry name" value="Acid phosphatase/Vanadium-dependent haloperoxidase"/>
    <property type="match status" value="1"/>
</dbReference>
<evidence type="ECO:0000313" key="3">
    <source>
        <dbReference type="EMBL" id="SMO59950.1"/>
    </source>
</evidence>
<keyword evidence="1" id="KW-1133">Transmembrane helix</keyword>
<keyword evidence="1" id="KW-0472">Membrane</keyword>
<evidence type="ECO:0000259" key="2">
    <source>
        <dbReference type="SMART" id="SM00014"/>
    </source>
</evidence>
<dbReference type="InterPro" id="IPR036938">
    <property type="entry name" value="PAP2/HPO_sf"/>
</dbReference>
<dbReference type="InterPro" id="IPR000326">
    <property type="entry name" value="PAP2/HPO"/>
</dbReference>
<dbReference type="RefSeq" id="WP_142532935.1">
    <property type="nucleotide sequence ID" value="NZ_FXTB01000003.1"/>
</dbReference>
<dbReference type="AlphaFoldDB" id="A0A521CMN4"/>
<name>A0A521CMN4_SACCC</name>
<dbReference type="EMBL" id="FXTB01000003">
    <property type="protein sequence ID" value="SMO59950.1"/>
    <property type="molecule type" value="Genomic_DNA"/>
</dbReference>
<sequence length="198" mass="22028">MGSKLSYYMKILLGIIMSILLYGVVVYAQSDALGHEKWEYVLEDSGDILQIAIPVSAGLITLLKEDYKGTKSLALSYGTTLALSYTFKHITKLKRPEGRNRFDSFPSAHTSSAFSGASFLQRRYGWNYGWPAYLLATIVAVSRTEGPDGYHTVWDVLGGAAMGIGSTYLFTKPYENPKLEFGLSVNRSSRILTIRYIL</sequence>
<keyword evidence="1" id="KW-0812">Transmembrane</keyword>
<accession>A0A521CMN4</accession>
<dbReference type="SMART" id="SM00014">
    <property type="entry name" value="acidPPc"/>
    <property type="match status" value="1"/>
</dbReference>
<gene>
    <name evidence="3" type="ORF">SAMN06265379_103233</name>
</gene>
<reference evidence="3 4" key="1">
    <citation type="submission" date="2017-05" db="EMBL/GenBank/DDBJ databases">
        <authorList>
            <person name="Varghese N."/>
            <person name="Submissions S."/>
        </authorList>
    </citation>
    <scope>NUCLEOTIDE SEQUENCE [LARGE SCALE GENOMIC DNA]</scope>
    <source>
        <strain evidence="3 4">DSM 27040</strain>
    </source>
</reference>
<evidence type="ECO:0000256" key="1">
    <source>
        <dbReference type="SAM" id="Phobius"/>
    </source>
</evidence>
<feature type="domain" description="Phosphatidic acid phosphatase type 2/haloperoxidase" evidence="2">
    <location>
        <begin position="68"/>
        <end position="171"/>
    </location>
</feature>